<gene>
    <name evidence="3" type="ORF">BD935_02575</name>
</gene>
<dbReference type="Gene3D" id="3.40.50.2000">
    <property type="entry name" value="Glycogen Phosphorylase B"/>
    <property type="match status" value="1"/>
</dbReference>
<dbReference type="EMBL" id="MIZA01000023">
    <property type="protein sequence ID" value="OIR17056.1"/>
    <property type="molecule type" value="Genomic_DNA"/>
</dbReference>
<comment type="caution">
    <text evidence="3">The sequence shown here is derived from an EMBL/GenBank/DDBJ whole genome shotgun (WGS) entry which is preliminary data.</text>
</comment>
<dbReference type="AlphaFoldDB" id="A0A1J5TLH9"/>
<dbReference type="Proteomes" id="UP000183080">
    <property type="component" value="Unassembled WGS sequence"/>
</dbReference>
<feature type="domain" description="Glycosyl transferase family 1" evidence="2">
    <location>
        <begin position="147"/>
        <end position="306"/>
    </location>
</feature>
<dbReference type="PANTHER" id="PTHR46401">
    <property type="entry name" value="GLYCOSYLTRANSFERASE WBBK-RELATED"/>
    <property type="match status" value="1"/>
</dbReference>
<dbReference type="SUPFAM" id="SSF53756">
    <property type="entry name" value="UDP-Glycosyltransferase/glycogen phosphorylase"/>
    <property type="match status" value="1"/>
</dbReference>
<dbReference type="STRING" id="1888995.BD935_02575"/>
<accession>A0A1J5TLH9</accession>
<evidence type="ECO:0000256" key="1">
    <source>
        <dbReference type="ARBA" id="ARBA00022679"/>
    </source>
</evidence>
<dbReference type="PANTHER" id="PTHR46401:SF2">
    <property type="entry name" value="GLYCOSYLTRANSFERASE WBBK-RELATED"/>
    <property type="match status" value="1"/>
</dbReference>
<evidence type="ECO:0000313" key="4">
    <source>
        <dbReference type="Proteomes" id="UP000183080"/>
    </source>
</evidence>
<reference evidence="3 4" key="1">
    <citation type="submission" date="2016-08" db="EMBL/GenBank/DDBJ databases">
        <title>New Insights into Marine Group III Euryarchaeota, from dark to light.</title>
        <authorList>
            <person name="Haro-Moreno J.M."/>
            <person name="Rodriguez-Valera F."/>
            <person name="Lopez-Garcia P."/>
            <person name="Moreira D."/>
            <person name="Martin-Cuadrado A.B."/>
        </authorList>
    </citation>
    <scope>NUCLEOTIDE SEQUENCE [LARGE SCALE GENOMIC DNA]</scope>
    <source>
        <strain evidence="3">CG-Epi1</strain>
    </source>
</reference>
<sequence>MKKKVALVIDNDHFIKQNIPEWEEKFDLRIFNPPRSPPKIRTPLDLLRVLKNKWEIRTQLPKLAKWADVVFCEWATHYLRWLSKKNYKNVLACRMHRFELDRHYDEIQWNNIDSVLFISEAMERKFHAKGDYKGKTFVTYDNLNFEDFPLAHRKKTMQIGMLGNIEPRKGVLEFVEHFGEMKLPEIKLSIAGKAKDDVYSGKIKRYIIENNLENKITIEGYVKDLNNWYNSNDCIISNSVHEGTQTSIVEGVATGCWAISKDWDGAEEIVDEKGLFTNVNELEKCINLFYEWNGEERNKNIKKAREKLISKLTNRPKMHDIISKL</sequence>
<protein>
    <recommendedName>
        <fullName evidence="2">Glycosyl transferase family 1 domain-containing protein</fullName>
    </recommendedName>
</protein>
<organism evidence="3 4">
    <name type="scientific">Marine Group III euryarchaeote CG-Epi1</name>
    <dbReference type="NCBI Taxonomy" id="1888995"/>
    <lineage>
        <taxon>Archaea</taxon>
        <taxon>Methanobacteriati</taxon>
        <taxon>Thermoplasmatota</taxon>
        <taxon>Thermoplasmata</taxon>
        <taxon>Candidatus Thermoprofundales</taxon>
    </lineage>
</organism>
<dbReference type="InterPro" id="IPR001296">
    <property type="entry name" value="Glyco_trans_1"/>
</dbReference>
<evidence type="ECO:0000259" key="2">
    <source>
        <dbReference type="Pfam" id="PF00534"/>
    </source>
</evidence>
<keyword evidence="1" id="KW-0808">Transferase</keyword>
<dbReference type="CDD" id="cd03801">
    <property type="entry name" value="GT4_PimA-like"/>
    <property type="match status" value="1"/>
</dbReference>
<dbReference type="Pfam" id="PF00534">
    <property type="entry name" value="Glycos_transf_1"/>
    <property type="match status" value="1"/>
</dbReference>
<dbReference type="GO" id="GO:0016757">
    <property type="term" value="F:glycosyltransferase activity"/>
    <property type="evidence" value="ECO:0007669"/>
    <property type="project" value="TreeGrafter"/>
</dbReference>
<name>A0A1J5TLH9_9ARCH</name>
<proteinExistence type="predicted"/>
<evidence type="ECO:0000313" key="3">
    <source>
        <dbReference type="EMBL" id="OIR17056.1"/>
    </source>
</evidence>